<reference evidence="6" key="1">
    <citation type="submission" date="2020-02" db="EMBL/GenBank/DDBJ databases">
        <authorList>
            <person name="Meier V. D."/>
        </authorList>
    </citation>
    <scope>NUCLEOTIDE SEQUENCE</scope>
    <source>
        <strain evidence="6">AVDCRST_MAG88</strain>
    </source>
</reference>
<dbReference type="InterPro" id="IPR002641">
    <property type="entry name" value="PNPLA_dom"/>
</dbReference>
<dbReference type="PANTHER" id="PTHR14226:SF29">
    <property type="entry name" value="NEUROPATHY TARGET ESTERASE SWS"/>
    <property type="match status" value="1"/>
</dbReference>
<name>A0A6J4UVG6_9BACT</name>
<keyword evidence="1" id="KW-0378">Hydrolase</keyword>
<sequence>MTTWQVPTALAAASGQTRRRRIGLALSSGGARGFAHVGVIKALEQAGCSIVSVAGSSIGSIVGAGYAHRGDVAEVERQVLAFRARDHQRPGGAVMHSERIAAVLDTLLGAAHFADCAVPLTIMATDLRRRAPVAITAGPVALAACASMALPFFHHPVPWEDRLLAEGALSCDLPLAQAGRVEVDLVVGSMVSQDREARERWLATCARRAGRATADWQRPYADFFRAPNPPAMGREVPATMGPPVLIITPHLPTISAVDFDQAQAAIAAGECATAARLDELADLMRSAAAYPAADDRAAA</sequence>
<dbReference type="GO" id="GO:0016042">
    <property type="term" value="P:lipid catabolic process"/>
    <property type="evidence" value="ECO:0007669"/>
    <property type="project" value="UniProtKB-KW"/>
</dbReference>
<organism evidence="6">
    <name type="scientific">uncultured Thermomicrobiales bacterium</name>
    <dbReference type="NCBI Taxonomy" id="1645740"/>
    <lineage>
        <taxon>Bacteria</taxon>
        <taxon>Pseudomonadati</taxon>
        <taxon>Thermomicrobiota</taxon>
        <taxon>Thermomicrobia</taxon>
        <taxon>Thermomicrobiales</taxon>
        <taxon>environmental samples</taxon>
    </lineage>
</organism>
<dbReference type="Pfam" id="PF01734">
    <property type="entry name" value="Patatin"/>
    <property type="match status" value="1"/>
</dbReference>
<dbReference type="PANTHER" id="PTHR14226">
    <property type="entry name" value="NEUROPATHY TARGET ESTERASE/SWISS CHEESE D.MELANOGASTER"/>
    <property type="match status" value="1"/>
</dbReference>
<evidence type="ECO:0000256" key="4">
    <source>
        <dbReference type="PROSITE-ProRule" id="PRU01161"/>
    </source>
</evidence>
<feature type="short sequence motif" description="GXSXG" evidence="4">
    <location>
        <begin position="55"/>
        <end position="59"/>
    </location>
</feature>
<proteinExistence type="predicted"/>
<dbReference type="EMBL" id="CADCWM010000453">
    <property type="protein sequence ID" value="CAA9560353.1"/>
    <property type="molecule type" value="Genomic_DNA"/>
</dbReference>
<feature type="domain" description="PNPLA" evidence="5">
    <location>
        <begin position="24"/>
        <end position="179"/>
    </location>
</feature>
<evidence type="ECO:0000313" key="6">
    <source>
        <dbReference type="EMBL" id="CAA9560353.1"/>
    </source>
</evidence>
<dbReference type="InterPro" id="IPR050301">
    <property type="entry name" value="NTE"/>
</dbReference>
<dbReference type="InterPro" id="IPR016035">
    <property type="entry name" value="Acyl_Trfase/lysoPLipase"/>
</dbReference>
<comment type="caution">
    <text evidence="4">Lacks conserved residue(s) required for the propagation of feature annotation.</text>
</comment>
<dbReference type="GO" id="GO:0016787">
    <property type="term" value="F:hydrolase activity"/>
    <property type="evidence" value="ECO:0007669"/>
    <property type="project" value="UniProtKB-KW"/>
</dbReference>
<evidence type="ECO:0000259" key="5">
    <source>
        <dbReference type="PROSITE" id="PS51635"/>
    </source>
</evidence>
<dbReference type="Gene3D" id="3.40.1090.10">
    <property type="entry name" value="Cytosolic phospholipase A2 catalytic domain"/>
    <property type="match status" value="2"/>
</dbReference>
<evidence type="ECO:0000256" key="2">
    <source>
        <dbReference type="ARBA" id="ARBA00022963"/>
    </source>
</evidence>
<dbReference type="PROSITE" id="PS51635">
    <property type="entry name" value="PNPLA"/>
    <property type="match status" value="1"/>
</dbReference>
<keyword evidence="2" id="KW-0442">Lipid degradation</keyword>
<accession>A0A6J4UVG6</accession>
<keyword evidence="3" id="KW-0443">Lipid metabolism</keyword>
<protein>
    <recommendedName>
        <fullName evidence="5">PNPLA domain-containing protein</fullName>
    </recommendedName>
</protein>
<gene>
    <name evidence="6" type="ORF">AVDCRST_MAG88-1450</name>
</gene>
<evidence type="ECO:0000256" key="1">
    <source>
        <dbReference type="ARBA" id="ARBA00022801"/>
    </source>
</evidence>
<dbReference type="AlphaFoldDB" id="A0A6J4UVG6"/>
<evidence type="ECO:0000256" key="3">
    <source>
        <dbReference type="ARBA" id="ARBA00023098"/>
    </source>
</evidence>
<dbReference type="SUPFAM" id="SSF52151">
    <property type="entry name" value="FabD/lysophospholipase-like"/>
    <property type="match status" value="1"/>
</dbReference>